<keyword evidence="3" id="KW-0731">Sigma factor</keyword>
<proteinExistence type="inferred from homology"/>
<organism evidence="8 9">
    <name type="scientific">Pirellulimonas nuda</name>
    <dbReference type="NCBI Taxonomy" id="2528009"/>
    <lineage>
        <taxon>Bacteria</taxon>
        <taxon>Pseudomonadati</taxon>
        <taxon>Planctomycetota</taxon>
        <taxon>Planctomycetia</taxon>
        <taxon>Pirellulales</taxon>
        <taxon>Lacipirellulaceae</taxon>
        <taxon>Pirellulimonas</taxon>
    </lineage>
</organism>
<dbReference type="KEGG" id="pnd:Pla175_15090"/>
<dbReference type="NCBIfam" id="TIGR02937">
    <property type="entry name" value="sigma70-ECF"/>
    <property type="match status" value="1"/>
</dbReference>
<dbReference type="Pfam" id="PF04542">
    <property type="entry name" value="Sigma70_r2"/>
    <property type="match status" value="1"/>
</dbReference>
<sequence length="188" mass="20613">MPVAIQPPAVTVQPATTLTELVCQHQAGLWRYLRYLGAAAAESEDLVQETFLSVARDGFQERSPAETAGYLRTVARNKLLMLRRKQKREPKTSAIEAADAVWAEAAQDDGLSGWIGALRGCVAQLEGRARQAVEMCYRENAGRDAIAEALDMKPDGVKTLLRRTRALLKACVERRLTTDDTGGTDTAR</sequence>
<evidence type="ECO:0000256" key="1">
    <source>
        <dbReference type="ARBA" id="ARBA00010641"/>
    </source>
</evidence>
<evidence type="ECO:0000256" key="4">
    <source>
        <dbReference type="ARBA" id="ARBA00023125"/>
    </source>
</evidence>
<feature type="domain" description="RNA polymerase sigma-70 region 2" evidence="6">
    <location>
        <begin position="22"/>
        <end position="88"/>
    </location>
</feature>
<keyword evidence="9" id="KW-1185">Reference proteome</keyword>
<keyword evidence="5" id="KW-0804">Transcription</keyword>
<evidence type="ECO:0000256" key="5">
    <source>
        <dbReference type="ARBA" id="ARBA00023163"/>
    </source>
</evidence>
<dbReference type="RefSeq" id="WP_145282744.1">
    <property type="nucleotide sequence ID" value="NZ_CP036291.1"/>
</dbReference>
<dbReference type="EMBL" id="CP036291">
    <property type="protein sequence ID" value="QDU88138.1"/>
    <property type="molecule type" value="Genomic_DNA"/>
</dbReference>
<dbReference type="GO" id="GO:0006352">
    <property type="term" value="P:DNA-templated transcription initiation"/>
    <property type="evidence" value="ECO:0007669"/>
    <property type="project" value="InterPro"/>
</dbReference>
<dbReference type="InterPro" id="IPR007627">
    <property type="entry name" value="RNA_pol_sigma70_r2"/>
</dbReference>
<dbReference type="AlphaFoldDB" id="A0A518D9N0"/>
<dbReference type="Pfam" id="PF08281">
    <property type="entry name" value="Sigma70_r4_2"/>
    <property type="match status" value="1"/>
</dbReference>
<keyword evidence="4" id="KW-0238">DNA-binding</keyword>
<evidence type="ECO:0000259" key="6">
    <source>
        <dbReference type="Pfam" id="PF04542"/>
    </source>
</evidence>
<dbReference type="SUPFAM" id="SSF88659">
    <property type="entry name" value="Sigma3 and sigma4 domains of RNA polymerase sigma factors"/>
    <property type="match status" value="1"/>
</dbReference>
<dbReference type="SUPFAM" id="SSF88946">
    <property type="entry name" value="Sigma2 domain of RNA polymerase sigma factors"/>
    <property type="match status" value="1"/>
</dbReference>
<dbReference type="InterPro" id="IPR039425">
    <property type="entry name" value="RNA_pol_sigma-70-like"/>
</dbReference>
<dbReference type="PANTHER" id="PTHR43133">
    <property type="entry name" value="RNA POLYMERASE ECF-TYPE SIGMA FACTO"/>
    <property type="match status" value="1"/>
</dbReference>
<name>A0A518D9N0_9BACT</name>
<comment type="similarity">
    <text evidence="1">Belongs to the sigma-70 factor family. ECF subfamily.</text>
</comment>
<dbReference type="InterPro" id="IPR036388">
    <property type="entry name" value="WH-like_DNA-bd_sf"/>
</dbReference>
<dbReference type="GO" id="GO:0003677">
    <property type="term" value="F:DNA binding"/>
    <property type="evidence" value="ECO:0007669"/>
    <property type="project" value="UniProtKB-KW"/>
</dbReference>
<gene>
    <name evidence="8" type="primary">sigE_1</name>
    <name evidence="8" type="ORF">Pla175_15090</name>
</gene>
<dbReference type="OrthoDB" id="9795666at2"/>
<evidence type="ECO:0000313" key="8">
    <source>
        <dbReference type="EMBL" id="QDU88138.1"/>
    </source>
</evidence>
<reference evidence="8 9" key="1">
    <citation type="submission" date="2019-02" db="EMBL/GenBank/DDBJ databases">
        <title>Deep-cultivation of Planctomycetes and their phenomic and genomic characterization uncovers novel biology.</title>
        <authorList>
            <person name="Wiegand S."/>
            <person name="Jogler M."/>
            <person name="Boedeker C."/>
            <person name="Pinto D."/>
            <person name="Vollmers J."/>
            <person name="Rivas-Marin E."/>
            <person name="Kohn T."/>
            <person name="Peeters S.H."/>
            <person name="Heuer A."/>
            <person name="Rast P."/>
            <person name="Oberbeckmann S."/>
            <person name="Bunk B."/>
            <person name="Jeske O."/>
            <person name="Meyerdierks A."/>
            <person name="Storesund J.E."/>
            <person name="Kallscheuer N."/>
            <person name="Luecker S."/>
            <person name="Lage O.M."/>
            <person name="Pohl T."/>
            <person name="Merkel B.J."/>
            <person name="Hornburger P."/>
            <person name="Mueller R.-W."/>
            <person name="Bruemmer F."/>
            <person name="Labrenz M."/>
            <person name="Spormann A.M."/>
            <person name="Op den Camp H."/>
            <person name="Overmann J."/>
            <person name="Amann R."/>
            <person name="Jetten M.S.M."/>
            <person name="Mascher T."/>
            <person name="Medema M.H."/>
            <person name="Devos D.P."/>
            <person name="Kaster A.-K."/>
            <person name="Ovreas L."/>
            <person name="Rohde M."/>
            <person name="Galperin M.Y."/>
            <person name="Jogler C."/>
        </authorList>
    </citation>
    <scope>NUCLEOTIDE SEQUENCE [LARGE SCALE GENOMIC DNA]</scope>
    <source>
        <strain evidence="8 9">Pla175</strain>
    </source>
</reference>
<dbReference type="GO" id="GO:0016987">
    <property type="term" value="F:sigma factor activity"/>
    <property type="evidence" value="ECO:0007669"/>
    <property type="project" value="UniProtKB-KW"/>
</dbReference>
<evidence type="ECO:0000313" key="9">
    <source>
        <dbReference type="Proteomes" id="UP000317429"/>
    </source>
</evidence>
<dbReference type="Proteomes" id="UP000317429">
    <property type="component" value="Chromosome"/>
</dbReference>
<accession>A0A518D9N0</accession>
<evidence type="ECO:0000256" key="3">
    <source>
        <dbReference type="ARBA" id="ARBA00023082"/>
    </source>
</evidence>
<dbReference type="InterPro" id="IPR014284">
    <property type="entry name" value="RNA_pol_sigma-70_dom"/>
</dbReference>
<dbReference type="InterPro" id="IPR013324">
    <property type="entry name" value="RNA_pol_sigma_r3/r4-like"/>
</dbReference>
<evidence type="ECO:0000259" key="7">
    <source>
        <dbReference type="Pfam" id="PF08281"/>
    </source>
</evidence>
<dbReference type="PANTHER" id="PTHR43133:SF8">
    <property type="entry name" value="RNA POLYMERASE SIGMA FACTOR HI_1459-RELATED"/>
    <property type="match status" value="1"/>
</dbReference>
<keyword evidence="2" id="KW-0805">Transcription regulation</keyword>
<dbReference type="Gene3D" id="1.10.10.10">
    <property type="entry name" value="Winged helix-like DNA-binding domain superfamily/Winged helix DNA-binding domain"/>
    <property type="match status" value="1"/>
</dbReference>
<dbReference type="Gene3D" id="1.10.1740.10">
    <property type="match status" value="1"/>
</dbReference>
<dbReference type="InterPro" id="IPR013249">
    <property type="entry name" value="RNA_pol_sigma70_r4_t2"/>
</dbReference>
<feature type="domain" description="RNA polymerase sigma factor 70 region 4 type 2" evidence="7">
    <location>
        <begin position="117"/>
        <end position="168"/>
    </location>
</feature>
<dbReference type="InterPro" id="IPR013325">
    <property type="entry name" value="RNA_pol_sigma_r2"/>
</dbReference>
<protein>
    <submittedName>
        <fullName evidence="8">ECF RNA polymerase sigma factor SigE</fullName>
    </submittedName>
</protein>
<evidence type="ECO:0000256" key="2">
    <source>
        <dbReference type="ARBA" id="ARBA00023015"/>
    </source>
</evidence>